<evidence type="ECO:0000259" key="15">
    <source>
        <dbReference type="Pfam" id="PF20560"/>
    </source>
</evidence>
<evidence type="ECO:0000256" key="6">
    <source>
        <dbReference type="ARBA" id="ARBA00022519"/>
    </source>
</evidence>
<evidence type="ECO:0000256" key="12">
    <source>
        <dbReference type="ARBA" id="ARBA00023136"/>
    </source>
</evidence>
<name>A0ABW4N3V8_9CAUL</name>
<dbReference type="Pfam" id="PF01618">
    <property type="entry name" value="MotA_ExbB"/>
    <property type="match status" value="1"/>
</dbReference>
<evidence type="ECO:0000313" key="16">
    <source>
        <dbReference type="EMBL" id="MFD1783895.1"/>
    </source>
</evidence>
<dbReference type="Pfam" id="PF20560">
    <property type="entry name" value="MotA_N"/>
    <property type="match status" value="1"/>
</dbReference>
<evidence type="ECO:0000256" key="9">
    <source>
        <dbReference type="ARBA" id="ARBA00022781"/>
    </source>
</evidence>
<keyword evidence="17" id="KW-1185">Reference proteome</keyword>
<dbReference type="InterPro" id="IPR046786">
    <property type="entry name" value="MotA_N"/>
</dbReference>
<feature type="domain" description="MotA/TolQ/ExbB proton channel" evidence="14">
    <location>
        <begin position="130"/>
        <end position="240"/>
    </location>
</feature>
<keyword evidence="11" id="KW-0406">Ion transport</keyword>
<evidence type="ECO:0000256" key="1">
    <source>
        <dbReference type="ARBA" id="ARBA00004429"/>
    </source>
</evidence>
<dbReference type="InterPro" id="IPR022522">
    <property type="entry name" value="Flagellar_motor_stator_MotA"/>
</dbReference>
<sequence>MFQIIGIIVLFAMVFGSYLISGGRMDVITHALPHEMMAIGGAGVAAFLISNSMTTIKATGSGLAKVFAGPKWKASDYNDLLSLLFLLTKTMKSKGVIALESHIENPSQSSIFSRFPKVMKDHFAVDFICDTLRMMTMNLEDPHQVEDAMEKQLEKHHHEALAPAGALQNLADALPALGIVAAVLGVIKTMGSITEPPEVLGAMIGGALVGTFLGVFLAYGLVGPMASRLKNVVEEEHSYYKIIQSVLVAHLHGNAAQISVEIGRGNVPSESQPSFLELEEALSNIPAEA</sequence>
<accession>A0ABW4N3V8</accession>
<keyword evidence="16" id="KW-0282">Flagellum</keyword>
<evidence type="ECO:0000313" key="17">
    <source>
        <dbReference type="Proteomes" id="UP001597237"/>
    </source>
</evidence>
<feature type="domain" description="Motility protein A N-terminal" evidence="15">
    <location>
        <begin position="4"/>
        <end position="95"/>
    </location>
</feature>
<gene>
    <name evidence="16" type="primary">motA</name>
    <name evidence="16" type="ORF">ACFSC0_10870</name>
</gene>
<dbReference type="InterPro" id="IPR002898">
    <property type="entry name" value="MotA_ExbB_proton_chnl"/>
</dbReference>
<protein>
    <submittedName>
        <fullName evidence="16">Flagellar motor stator protein MotA</fullName>
    </submittedName>
</protein>
<evidence type="ECO:0000256" key="4">
    <source>
        <dbReference type="ARBA" id="ARBA00022475"/>
    </source>
</evidence>
<keyword evidence="12 13" id="KW-0472">Membrane</keyword>
<evidence type="ECO:0000256" key="13">
    <source>
        <dbReference type="SAM" id="Phobius"/>
    </source>
</evidence>
<keyword evidence="6" id="KW-0997">Cell inner membrane</keyword>
<keyword evidence="8" id="KW-0283">Flagellar rotation</keyword>
<keyword evidence="4" id="KW-1003">Cell membrane</keyword>
<dbReference type="NCBIfam" id="TIGR03818">
    <property type="entry name" value="MotA1"/>
    <property type="match status" value="1"/>
</dbReference>
<keyword evidence="7 13" id="KW-0812">Transmembrane</keyword>
<keyword evidence="16" id="KW-0966">Cell projection</keyword>
<comment type="similarity">
    <text evidence="2">Belongs to the MotA family.</text>
</comment>
<evidence type="ECO:0000256" key="5">
    <source>
        <dbReference type="ARBA" id="ARBA00022500"/>
    </source>
</evidence>
<keyword evidence="3" id="KW-0813">Transport</keyword>
<keyword evidence="10 13" id="KW-1133">Transmembrane helix</keyword>
<organism evidence="16 17">
    <name type="scientific">Phenylobacterium terrae</name>
    <dbReference type="NCBI Taxonomy" id="2665495"/>
    <lineage>
        <taxon>Bacteria</taxon>
        <taxon>Pseudomonadati</taxon>
        <taxon>Pseudomonadota</taxon>
        <taxon>Alphaproteobacteria</taxon>
        <taxon>Caulobacterales</taxon>
        <taxon>Caulobacteraceae</taxon>
        <taxon>Phenylobacterium</taxon>
    </lineage>
</organism>
<evidence type="ECO:0000256" key="11">
    <source>
        <dbReference type="ARBA" id="ARBA00023065"/>
    </source>
</evidence>
<evidence type="ECO:0000256" key="3">
    <source>
        <dbReference type="ARBA" id="ARBA00022448"/>
    </source>
</evidence>
<evidence type="ECO:0000256" key="2">
    <source>
        <dbReference type="ARBA" id="ARBA00008038"/>
    </source>
</evidence>
<evidence type="ECO:0000256" key="10">
    <source>
        <dbReference type="ARBA" id="ARBA00022989"/>
    </source>
</evidence>
<dbReference type="InterPro" id="IPR047055">
    <property type="entry name" value="MotA-like"/>
</dbReference>
<feature type="transmembrane region" description="Helical" evidence="13">
    <location>
        <begin position="32"/>
        <end position="49"/>
    </location>
</feature>
<dbReference type="EMBL" id="JBHUEY010000001">
    <property type="protein sequence ID" value="MFD1783895.1"/>
    <property type="molecule type" value="Genomic_DNA"/>
</dbReference>
<dbReference type="PANTHER" id="PTHR30433">
    <property type="entry name" value="CHEMOTAXIS PROTEIN MOTA"/>
    <property type="match status" value="1"/>
</dbReference>
<proteinExistence type="inferred from homology"/>
<comment type="subcellular location">
    <subcellularLocation>
        <location evidence="1">Cell inner membrane</location>
        <topology evidence="1">Multi-pass membrane protein</topology>
    </subcellularLocation>
</comment>
<feature type="transmembrane region" description="Helical" evidence="13">
    <location>
        <begin position="173"/>
        <end position="193"/>
    </location>
</feature>
<keyword evidence="5" id="KW-0145">Chemotaxis</keyword>
<comment type="caution">
    <text evidence="16">The sequence shown here is derived from an EMBL/GenBank/DDBJ whole genome shotgun (WGS) entry which is preliminary data.</text>
</comment>
<evidence type="ECO:0000256" key="8">
    <source>
        <dbReference type="ARBA" id="ARBA00022779"/>
    </source>
</evidence>
<evidence type="ECO:0000259" key="14">
    <source>
        <dbReference type="Pfam" id="PF01618"/>
    </source>
</evidence>
<dbReference type="RefSeq" id="WP_377282914.1">
    <property type="nucleotide sequence ID" value="NZ_JBHRSI010000008.1"/>
</dbReference>
<reference evidence="17" key="1">
    <citation type="journal article" date="2019" name="Int. J. Syst. Evol. Microbiol.">
        <title>The Global Catalogue of Microorganisms (GCM) 10K type strain sequencing project: providing services to taxonomists for standard genome sequencing and annotation.</title>
        <authorList>
            <consortium name="The Broad Institute Genomics Platform"/>
            <consortium name="The Broad Institute Genome Sequencing Center for Infectious Disease"/>
            <person name="Wu L."/>
            <person name="Ma J."/>
        </authorList>
    </citation>
    <scope>NUCLEOTIDE SEQUENCE [LARGE SCALE GENOMIC DNA]</scope>
    <source>
        <strain evidence="17">DFY28</strain>
    </source>
</reference>
<keyword evidence="16" id="KW-0969">Cilium</keyword>
<evidence type="ECO:0000256" key="7">
    <source>
        <dbReference type="ARBA" id="ARBA00022692"/>
    </source>
</evidence>
<dbReference type="PANTHER" id="PTHR30433:SF4">
    <property type="entry name" value="MOTILITY PROTEIN A"/>
    <property type="match status" value="1"/>
</dbReference>
<feature type="transmembrane region" description="Helical" evidence="13">
    <location>
        <begin position="199"/>
        <end position="222"/>
    </location>
</feature>
<dbReference type="PROSITE" id="PS01307">
    <property type="entry name" value="MOTA"/>
    <property type="match status" value="1"/>
</dbReference>
<dbReference type="InterPro" id="IPR000540">
    <property type="entry name" value="Flag_MotA_CS"/>
</dbReference>
<keyword evidence="9" id="KW-0375">Hydrogen ion transport</keyword>
<dbReference type="Proteomes" id="UP001597237">
    <property type="component" value="Unassembled WGS sequence"/>
</dbReference>